<dbReference type="EMBL" id="AP022557">
    <property type="protein sequence ID" value="BBW97247.1"/>
    <property type="molecule type" value="Genomic_DNA"/>
</dbReference>
<sequence length="99" mass="11647">MSGRKSRNKGQRREREFAKLIEGRRIPLSGAQEGFENDVEGLGIRWEVKARKNGFQTLYKWLEDEREKPDALALKADRKDWLVVMKLEKLMELMGLNEK</sequence>
<proteinExistence type="predicted"/>
<gene>
    <name evidence="1" type="ORF">GsuE55_20800</name>
</gene>
<dbReference type="AlphaFoldDB" id="A0A679FSJ3"/>
<accession>A0A679FSJ3</accession>
<reference evidence="2" key="1">
    <citation type="journal article" date="2020" name="Microbiol. Resour. Announc.">
        <title>Complete Genome Sequence of Geobacillus sp. Strain E55-1, Isolated from Mine Geyser in Japan.</title>
        <authorList>
            <person name="Miyazaki K."/>
            <person name="Hase E."/>
            <person name="Tokito N."/>
        </authorList>
    </citation>
    <scope>NUCLEOTIDE SEQUENCE [LARGE SCALE GENOMIC DNA]</scope>
    <source>
        <strain evidence="2">E55-1</strain>
    </source>
</reference>
<evidence type="ECO:0000313" key="2">
    <source>
        <dbReference type="Proteomes" id="UP000501421"/>
    </source>
</evidence>
<dbReference type="Proteomes" id="UP000501421">
    <property type="component" value="Chromosome"/>
</dbReference>
<protein>
    <submittedName>
        <fullName evidence="1">Uncharacterized protein</fullName>
    </submittedName>
</protein>
<organism evidence="1 2">
    <name type="scientific">Geobacillus subterraneus</name>
    <dbReference type="NCBI Taxonomy" id="129338"/>
    <lineage>
        <taxon>Bacteria</taxon>
        <taxon>Bacillati</taxon>
        <taxon>Bacillota</taxon>
        <taxon>Bacilli</taxon>
        <taxon>Bacillales</taxon>
        <taxon>Anoxybacillaceae</taxon>
        <taxon>Geobacillus</taxon>
    </lineage>
</organism>
<dbReference type="RefSeq" id="WP_172418662.1">
    <property type="nucleotide sequence ID" value="NZ_AP022557.1"/>
</dbReference>
<evidence type="ECO:0000313" key="1">
    <source>
        <dbReference type="EMBL" id="BBW97247.1"/>
    </source>
</evidence>
<keyword evidence="2" id="KW-1185">Reference proteome</keyword>
<name>A0A679FSJ3_9BACL</name>